<dbReference type="InterPro" id="IPR009094">
    <property type="entry name" value="DiS-bond_isomerase_DsbC/G_N_sf"/>
</dbReference>
<gene>
    <name evidence="10" type="ORF">SYN_03114</name>
</gene>
<feature type="domain" description="Disulphide bond isomerase DsbC/G N-terminal" evidence="8">
    <location>
        <begin position="30"/>
        <end position="95"/>
    </location>
</feature>
<keyword evidence="11" id="KW-1185">Reference proteome</keyword>
<dbReference type="SUPFAM" id="SSF52833">
    <property type="entry name" value="Thioredoxin-like"/>
    <property type="match status" value="1"/>
</dbReference>
<dbReference type="InterPro" id="IPR012336">
    <property type="entry name" value="Thioredoxin-like_fold"/>
</dbReference>
<evidence type="ECO:0000256" key="7">
    <source>
        <dbReference type="SAM" id="SignalP"/>
    </source>
</evidence>
<feature type="domain" description="Thioredoxin-like fold" evidence="9">
    <location>
        <begin position="120"/>
        <end position="229"/>
    </location>
</feature>
<evidence type="ECO:0000256" key="3">
    <source>
        <dbReference type="ARBA" id="ARBA00022729"/>
    </source>
</evidence>
<evidence type="ECO:0000256" key="6">
    <source>
        <dbReference type="ARBA" id="ARBA00023284"/>
    </source>
</evidence>
<reference evidence="10 11" key="1">
    <citation type="journal article" date="2007" name="Proc. Natl. Acad. Sci. U.S.A.">
        <title>The genome of Syntrophus aciditrophicus: life at the thermodynamic limit of microbial growth.</title>
        <authorList>
            <person name="McInerney M.J."/>
            <person name="Rohlin L."/>
            <person name="Mouttaki H."/>
            <person name="Kim U."/>
            <person name="Krupp R.S."/>
            <person name="Rios-Hernandez L."/>
            <person name="Sieber J."/>
            <person name="Struchtemeyer C.G."/>
            <person name="Bhattacharyya A."/>
            <person name="Campbell J.W."/>
            <person name="Gunsalus R.P."/>
        </authorList>
    </citation>
    <scope>NUCLEOTIDE SEQUENCE [LARGE SCALE GENOMIC DNA]</scope>
    <source>
        <strain evidence="10 11">SB</strain>
    </source>
</reference>
<sequence length="245" mass="27132">MEMFTNRMAAARRTKILFMALVMLLACAVSSAAAGSVEEAFKKSFPQIPAEQISETPVKGIYEVLVGNQILYYAPESDCLIIGAMVTKDGKNLTEEKIEKVIAAKAKDLPLDSAIKIGRGPHRVIEITDLDCPYCRKASAFFSGRSDVTRYVFLYPLSYHKDAEAKVMYVLCAVDQGKAYEEAMKGKLDDMKFKPCKDARAEETLKNHREIVSRLGLSGTPFFLIGDEAVFGADIPRIESLLKSK</sequence>
<feature type="signal peptide" evidence="7">
    <location>
        <begin position="1"/>
        <end position="34"/>
    </location>
</feature>
<dbReference type="GO" id="GO:0042597">
    <property type="term" value="C:periplasmic space"/>
    <property type="evidence" value="ECO:0007669"/>
    <property type="project" value="UniProtKB-SubCell"/>
</dbReference>
<dbReference type="Gene3D" id="3.10.450.70">
    <property type="entry name" value="Disulphide bond isomerase, DsbC/G, N-terminal"/>
    <property type="match status" value="1"/>
</dbReference>
<name>Q2LWX1_SYNAS</name>
<evidence type="ECO:0000313" key="11">
    <source>
        <dbReference type="Proteomes" id="UP000001933"/>
    </source>
</evidence>
<dbReference type="InterPro" id="IPR018950">
    <property type="entry name" value="DiS-bond_isomerase_DsbC/G_N"/>
</dbReference>
<evidence type="ECO:0000256" key="5">
    <source>
        <dbReference type="ARBA" id="ARBA00023157"/>
    </source>
</evidence>
<dbReference type="AlphaFoldDB" id="Q2LWX1"/>
<evidence type="ECO:0000259" key="9">
    <source>
        <dbReference type="Pfam" id="PF13098"/>
    </source>
</evidence>
<dbReference type="InParanoid" id="Q2LWX1"/>
<keyword evidence="5" id="KW-1015">Disulfide bond</keyword>
<dbReference type="EMBL" id="CP000252">
    <property type="protein sequence ID" value="ABC78585.1"/>
    <property type="molecule type" value="Genomic_DNA"/>
</dbReference>
<dbReference type="Pfam" id="PF10411">
    <property type="entry name" value="DsbC_N"/>
    <property type="match status" value="1"/>
</dbReference>
<dbReference type="PANTHER" id="PTHR35272">
    <property type="entry name" value="THIOL:DISULFIDE INTERCHANGE PROTEIN DSBC-RELATED"/>
    <property type="match status" value="1"/>
</dbReference>
<dbReference type="KEGG" id="sat:SYN_03114"/>
<comment type="subcellular location">
    <subcellularLocation>
        <location evidence="1">Periplasm</location>
    </subcellularLocation>
</comment>
<evidence type="ECO:0000256" key="2">
    <source>
        <dbReference type="ARBA" id="ARBA00009813"/>
    </source>
</evidence>
<evidence type="ECO:0000256" key="4">
    <source>
        <dbReference type="ARBA" id="ARBA00022764"/>
    </source>
</evidence>
<dbReference type="Gene3D" id="3.40.30.10">
    <property type="entry name" value="Glutaredoxin"/>
    <property type="match status" value="1"/>
</dbReference>
<keyword evidence="4" id="KW-0574">Periplasm</keyword>
<dbReference type="Pfam" id="PF13098">
    <property type="entry name" value="Thioredoxin_2"/>
    <property type="match status" value="1"/>
</dbReference>
<dbReference type="FunCoup" id="Q2LWX1">
    <property type="interactions" value="71"/>
</dbReference>
<dbReference type="CDD" id="cd03020">
    <property type="entry name" value="DsbA_DsbC_DsbG"/>
    <property type="match status" value="1"/>
</dbReference>
<dbReference type="eggNOG" id="COG1651">
    <property type="taxonomic scope" value="Bacteria"/>
</dbReference>
<dbReference type="Proteomes" id="UP000001933">
    <property type="component" value="Chromosome"/>
</dbReference>
<dbReference type="InterPro" id="IPR051470">
    <property type="entry name" value="Thiol:disulfide_interchange"/>
</dbReference>
<dbReference type="STRING" id="56780.SYN_03114"/>
<keyword evidence="3 7" id="KW-0732">Signal</keyword>
<organism evidence="10 11">
    <name type="scientific">Syntrophus aciditrophicus (strain SB)</name>
    <dbReference type="NCBI Taxonomy" id="56780"/>
    <lineage>
        <taxon>Bacteria</taxon>
        <taxon>Pseudomonadati</taxon>
        <taxon>Thermodesulfobacteriota</taxon>
        <taxon>Syntrophia</taxon>
        <taxon>Syntrophales</taxon>
        <taxon>Syntrophaceae</taxon>
        <taxon>Syntrophus</taxon>
    </lineage>
</organism>
<dbReference type="SUPFAM" id="SSF54423">
    <property type="entry name" value="DsbC/DsbG N-terminal domain-like"/>
    <property type="match status" value="1"/>
</dbReference>
<accession>Q2LWX1</accession>
<protein>
    <submittedName>
        <fullName evidence="10">Thiol:disulfide interchange protein</fullName>
    </submittedName>
</protein>
<dbReference type="InterPro" id="IPR033954">
    <property type="entry name" value="DiS-bond_Isoase_DsbC/G"/>
</dbReference>
<evidence type="ECO:0000256" key="1">
    <source>
        <dbReference type="ARBA" id="ARBA00004418"/>
    </source>
</evidence>
<dbReference type="InterPro" id="IPR036249">
    <property type="entry name" value="Thioredoxin-like_sf"/>
</dbReference>
<dbReference type="PROSITE" id="PS51257">
    <property type="entry name" value="PROKAR_LIPOPROTEIN"/>
    <property type="match status" value="1"/>
</dbReference>
<evidence type="ECO:0000313" key="10">
    <source>
        <dbReference type="EMBL" id="ABC78585.1"/>
    </source>
</evidence>
<comment type="similarity">
    <text evidence="2">Belongs to the thioredoxin family. DsbC subfamily.</text>
</comment>
<keyword evidence="6" id="KW-0676">Redox-active center</keyword>
<proteinExistence type="inferred from homology"/>
<dbReference type="PANTHER" id="PTHR35272:SF3">
    <property type="entry name" value="THIOL:DISULFIDE INTERCHANGE PROTEIN DSBC"/>
    <property type="match status" value="1"/>
</dbReference>
<evidence type="ECO:0000259" key="8">
    <source>
        <dbReference type="Pfam" id="PF10411"/>
    </source>
</evidence>
<dbReference type="HOGENOM" id="CLU_083593_1_0_7"/>
<feature type="chain" id="PRO_5039925495" evidence="7">
    <location>
        <begin position="35"/>
        <end position="245"/>
    </location>
</feature>